<dbReference type="Gene3D" id="1.50.10.10">
    <property type="match status" value="1"/>
</dbReference>
<dbReference type="RefSeq" id="WP_189575009.1">
    <property type="nucleotide sequence ID" value="NZ_BMXU01000002.1"/>
</dbReference>
<evidence type="ECO:0000313" key="4">
    <source>
        <dbReference type="Proteomes" id="UP001595607"/>
    </source>
</evidence>
<keyword evidence="4" id="KW-1185">Reference proteome</keyword>
<dbReference type="EMBL" id="JBHRVA010000003">
    <property type="protein sequence ID" value="MFC3302938.1"/>
    <property type="molecule type" value="Genomic_DNA"/>
</dbReference>
<name>A0ABV7MBU3_9PROT</name>
<organism evidence="3 4">
    <name type="scientific">Parvularcula lutaonensis</name>
    <dbReference type="NCBI Taxonomy" id="491923"/>
    <lineage>
        <taxon>Bacteria</taxon>
        <taxon>Pseudomonadati</taxon>
        <taxon>Pseudomonadota</taxon>
        <taxon>Alphaproteobacteria</taxon>
        <taxon>Parvularculales</taxon>
        <taxon>Parvularculaceae</taxon>
        <taxon>Parvularcula</taxon>
    </lineage>
</organism>
<evidence type="ECO:0000259" key="1">
    <source>
        <dbReference type="Pfam" id="PF00723"/>
    </source>
</evidence>
<sequence>MTSLELGIIGNGSIAGLIDDQGAYQWMCLPRFDGQPVFNELLGGLGEFRCELVGLKSSHQEYIRNTAVLKTTLTTHDDCEVDIIDFCPRFTAKGRTFRPMSFVRRIIPRCGNARIVLKITPSEGWTNKPMSTERGTSHIRFRSEENSFRMTTDAPISYVMTQTAFTLDRPINIICTPDESLSDAPEQLARDWEERTVDYWQEWSRRLAVPFDYQDAVIRAAITLKLCVFEETGGIVAALTTSIPEHEGSQRNWDYRFCWIRDAYFTVTALNRLSSVSTLEYYLRYLRNVAAHTDGGHIQPVYGVGLEAQLVEDIIEELPGYRGHKPVRRGNQASEHVQHDVYGQVILGAAQAFFDHRLRAPAGEQDFRDLEKIGERAFEMHDKPDAGIWEYRTIASVHTSSALMCWAACDRLSKIADHLGHAERGEHWAKRARIIREKIEKEAWSEKKQAYAGAFGGDDLDASVLLMIEVGFVDGSDERFRKTVDAIDRELRVGNAVYRYRHADDFGKPETAFTACTFWHIDALAMTGRREEAKELFEFVLANRTKLGLLSEDMVPETGELWGNFPQTYSMVGIINSATRLSRSWASVC</sequence>
<accession>A0ABV7MBU3</accession>
<dbReference type="Proteomes" id="UP001595607">
    <property type="component" value="Unassembled WGS sequence"/>
</dbReference>
<dbReference type="GO" id="GO:0016787">
    <property type="term" value="F:hydrolase activity"/>
    <property type="evidence" value="ECO:0007669"/>
    <property type="project" value="UniProtKB-KW"/>
</dbReference>
<dbReference type="Pfam" id="PF00723">
    <property type="entry name" value="Glyco_hydro_15"/>
    <property type="match status" value="1"/>
</dbReference>
<protein>
    <submittedName>
        <fullName evidence="3">Glycoside hydrolase family 15 protein</fullName>
    </submittedName>
</protein>
<comment type="caution">
    <text evidence="3">The sequence shown here is derived from an EMBL/GenBank/DDBJ whole genome shotgun (WGS) entry which is preliminary data.</text>
</comment>
<reference evidence="4" key="1">
    <citation type="journal article" date="2019" name="Int. J. Syst. Evol. Microbiol.">
        <title>The Global Catalogue of Microorganisms (GCM) 10K type strain sequencing project: providing services to taxonomists for standard genome sequencing and annotation.</title>
        <authorList>
            <consortium name="The Broad Institute Genomics Platform"/>
            <consortium name="The Broad Institute Genome Sequencing Center for Infectious Disease"/>
            <person name="Wu L."/>
            <person name="Ma J."/>
        </authorList>
    </citation>
    <scope>NUCLEOTIDE SEQUENCE [LARGE SCALE GENOMIC DNA]</scope>
    <source>
        <strain evidence="4">KCTC 22245</strain>
    </source>
</reference>
<evidence type="ECO:0000313" key="3">
    <source>
        <dbReference type="EMBL" id="MFC3302938.1"/>
    </source>
</evidence>
<dbReference type="PANTHER" id="PTHR31616:SF0">
    <property type="entry name" value="GLUCAN 1,4-ALPHA-GLUCOSIDASE"/>
    <property type="match status" value="1"/>
</dbReference>
<keyword evidence="3" id="KW-0378">Hydrolase</keyword>
<feature type="domain" description="Trehalase-like N-terminal" evidence="2">
    <location>
        <begin position="7"/>
        <end position="145"/>
    </location>
</feature>
<dbReference type="InterPro" id="IPR012341">
    <property type="entry name" value="6hp_glycosidase-like_sf"/>
</dbReference>
<dbReference type="SUPFAM" id="SSF48208">
    <property type="entry name" value="Six-hairpin glycosidases"/>
    <property type="match status" value="1"/>
</dbReference>
<evidence type="ECO:0000259" key="2">
    <source>
        <dbReference type="Pfam" id="PF19291"/>
    </source>
</evidence>
<gene>
    <name evidence="3" type="ORF">ACFONP_09360</name>
</gene>
<proteinExistence type="predicted"/>
<dbReference type="Pfam" id="PF19291">
    <property type="entry name" value="TREH_N"/>
    <property type="match status" value="1"/>
</dbReference>
<dbReference type="InterPro" id="IPR045582">
    <property type="entry name" value="Trehalase-like_N"/>
</dbReference>
<dbReference type="InterPro" id="IPR008928">
    <property type="entry name" value="6-hairpin_glycosidase_sf"/>
</dbReference>
<dbReference type="PANTHER" id="PTHR31616">
    <property type="entry name" value="TREHALASE"/>
    <property type="match status" value="1"/>
</dbReference>
<dbReference type="InterPro" id="IPR011613">
    <property type="entry name" value="GH15-like"/>
</dbReference>
<feature type="domain" description="GH15-like" evidence="1">
    <location>
        <begin position="213"/>
        <end position="577"/>
    </location>
</feature>